<dbReference type="Proteomes" id="UP000308730">
    <property type="component" value="Unassembled WGS sequence"/>
</dbReference>
<name>A0A4S4N1H2_9APHY</name>
<proteinExistence type="predicted"/>
<protein>
    <submittedName>
        <fullName evidence="2">Uncharacterized protein</fullName>
    </submittedName>
</protein>
<dbReference type="SUPFAM" id="SSF57997">
    <property type="entry name" value="Tropomyosin"/>
    <property type="match status" value="1"/>
</dbReference>
<dbReference type="AlphaFoldDB" id="A0A4S4N1H2"/>
<accession>A0A4S4N1H2</accession>
<evidence type="ECO:0000313" key="2">
    <source>
        <dbReference type="EMBL" id="THH31571.1"/>
    </source>
</evidence>
<comment type="caution">
    <text evidence="2">The sequence shown here is derived from an EMBL/GenBank/DDBJ whole genome shotgun (WGS) entry which is preliminary data.</text>
</comment>
<evidence type="ECO:0000256" key="1">
    <source>
        <dbReference type="SAM" id="Coils"/>
    </source>
</evidence>
<feature type="coiled-coil region" evidence="1">
    <location>
        <begin position="97"/>
        <end position="159"/>
    </location>
</feature>
<keyword evidence="1" id="KW-0175">Coiled coil</keyword>
<reference evidence="2 3" key="1">
    <citation type="submission" date="2019-02" db="EMBL/GenBank/DDBJ databases">
        <title>Genome sequencing of the rare red list fungi Antrodiella citrinella (Flaviporus citrinellus).</title>
        <authorList>
            <person name="Buettner E."/>
            <person name="Kellner H."/>
        </authorList>
    </citation>
    <scope>NUCLEOTIDE SEQUENCE [LARGE SCALE GENOMIC DNA]</scope>
    <source>
        <strain evidence="2 3">DSM 108506</strain>
    </source>
</reference>
<sequence length="178" mass="20213">MNSDVEHLDCELSVLQGRIAAAQEDIDNYARQDQARNNRLHKELQTLKSQNLGFRTQIAEMEDTLRTQLEANCRSYIGLNRKIQLTERSTGETYTDAEAARSEEAKLSSQIAHFNRELKAVRQFNEQQQTRYFIQDSEILKLREALVKATKRSEALQEAIARRDEGLDGIDAANGSGA</sequence>
<organism evidence="2 3">
    <name type="scientific">Antrodiella citrinella</name>
    <dbReference type="NCBI Taxonomy" id="2447956"/>
    <lineage>
        <taxon>Eukaryota</taxon>
        <taxon>Fungi</taxon>
        <taxon>Dikarya</taxon>
        <taxon>Basidiomycota</taxon>
        <taxon>Agaricomycotina</taxon>
        <taxon>Agaricomycetes</taxon>
        <taxon>Polyporales</taxon>
        <taxon>Steccherinaceae</taxon>
        <taxon>Antrodiella</taxon>
    </lineage>
</organism>
<feature type="coiled-coil region" evidence="1">
    <location>
        <begin position="5"/>
        <end position="50"/>
    </location>
</feature>
<gene>
    <name evidence="2" type="ORF">EUX98_g2604</name>
</gene>
<evidence type="ECO:0000313" key="3">
    <source>
        <dbReference type="Proteomes" id="UP000308730"/>
    </source>
</evidence>
<keyword evidence="3" id="KW-1185">Reference proteome</keyword>
<dbReference type="EMBL" id="SGPM01000043">
    <property type="protein sequence ID" value="THH31571.1"/>
    <property type="molecule type" value="Genomic_DNA"/>
</dbReference>